<organism evidence="1 2">
    <name type="scientific">Streptomyces nigrescens</name>
    <dbReference type="NCBI Taxonomy" id="1920"/>
    <lineage>
        <taxon>Bacteria</taxon>
        <taxon>Bacillati</taxon>
        <taxon>Actinomycetota</taxon>
        <taxon>Actinomycetes</taxon>
        <taxon>Kitasatosporales</taxon>
        <taxon>Streptomycetaceae</taxon>
        <taxon>Streptomyces</taxon>
    </lineage>
</organism>
<gene>
    <name evidence="1" type="ORF">Sliba_13260</name>
</gene>
<protein>
    <submittedName>
        <fullName evidence="1">Uncharacterized protein</fullName>
    </submittedName>
</protein>
<dbReference type="Proteomes" id="UP000429552">
    <property type="component" value="Unassembled WGS sequence"/>
</dbReference>
<evidence type="ECO:0000313" key="2">
    <source>
        <dbReference type="Proteomes" id="UP000429552"/>
    </source>
</evidence>
<dbReference type="AlphaFoldDB" id="A0A640TAV9"/>
<evidence type="ECO:0000313" key="1">
    <source>
        <dbReference type="EMBL" id="GFE20873.1"/>
    </source>
</evidence>
<name>A0A640TAV9_STRNI</name>
<comment type="caution">
    <text evidence="1">The sequence shown here is derived from an EMBL/GenBank/DDBJ whole genome shotgun (WGS) entry which is preliminary data.</text>
</comment>
<reference evidence="1 2" key="1">
    <citation type="submission" date="2019-12" db="EMBL/GenBank/DDBJ databases">
        <title>Whole genome shotgun sequence of Streptomyces libani subsp. libani NBRC 13452.</title>
        <authorList>
            <person name="Ichikawa N."/>
            <person name="Kimura A."/>
            <person name="Kitahashi Y."/>
            <person name="Komaki H."/>
            <person name="Tamura T."/>
        </authorList>
    </citation>
    <scope>NUCLEOTIDE SEQUENCE [LARGE SCALE GENOMIC DNA]</scope>
    <source>
        <strain evidence="1 2">NBRC 13452</strain>
    </source>
</reference>
<proteinExistence type="predicted"/>
<sequence length="121" mass="13216">MQPEAGQKGGVGLGRMGEMATAEQPALPYVTPVHGRQTAHIAEVPDLRELGLGLWDLRRLLRHGRAPRVRPPTLLVDEAGHLRRYDIDAIDNQAAMGTSSYAPKCPAEQGAIEHYSDLSRI</sequence>
<dbReference type="EMBL" id="BLIP01000001">
    <property type="protein sequence ID" value="GFE20873.1"/>
    <property type="molecule type" value="Genomic_DNA"/>
</dbReference>
<accession>A0A640TAV9</accession>